<dbReference type="PANTHER" id="PTHR47197:SF3">
    <property type="entry name" value="DIHYDRO-HEME D1 DEHYDROGENASE"/>
    <property type="match status" value="1"/>
</dbReference>
<evidence type="ECO:0000313" key="4">
    <source>
        <dbReference type="Proteomes" id="UP001231941"/>
    </source>
</evidence>
<dbReference type="SMART" id="SM00758">
    <property type="entry name" value="PA14"/>
    <property type="match status" value="1"/>
</dbReference>
<dbReference type="Pfam" id="PF07691">
    <property type="entry name" value="PA14"/>
    <property type="match status" value="1"/>
</dbReference>
<evidence type="ECO:0000259" key="2">
    <source>
        <dbReference type="PROSITE" id="PS51820"/>
    </source>
</evidence>
<comment type="caution">
    <text evidence="3">The sequence shown here is derived from an EMBL/GenBank/DDBJ whole genome shotgun (WGS) entry which is preliminary data.</text>
</comment>
<dbReference type="Proteomes" id="UP001231941">
    <property type="component" value="Unassembled WGS sequence"/>
</dbReference>
<dbReference type="Gene3D" id="2.130.10.10">
    <property type="entry name" value="YVTN repeat-like/Quinoprotein amine dehydrogenase"/>
    <property type="match status" value="2"/>
</dbReference>
<feature type="domain" description="PA14" evidence="2">
    <location>
        <begin position="186"/>
        <end position="323"/>
    </location>
</feature>
<dbReference type="PROSITE" id="PS51820">
    <property type="entry name" value="PA14"/>
    <property type="match status" value="1"/>
</dbReference>
<dbReference type="Gene3D" id="3.90.182.10">
    <property type="entry name" value="Toxin - Anthrax Protective Antigen,domain 1"/>
    <property type="match status" value="1"/>
</dbReference>
<keyword evidence="4" id="KW-1185">Reference proteome</keyword>
<dbReference type="InterPro" id="IPR015943">
    <property type="entry name" value="WD40/YVTN_repeat-like_dom_sf"/>
</dbReference>
<accession>A0ABT9IWE7</accession>
<protein>
    <submittedName>
        <fullName evidence="3">PA14 domain-containing protein</fullName>
    </submittedName>
</protein>
<dbReference type="SUPFAM" id="SSF49785">
    <property type="entry name" value="Galactose-binding domain-like"/>
    <property type="match status" value="1"/>
</dbReference>
<feature type="region of interest" description="Disordered" evidence="1">
    <location>
        <begin position="840"/>
        <end position="869"/>
    </location>
</feature>
<dbReference type="InterPro" id="IPR051200">
    <property type="entry name" value="Host-pathogen_enzymatic-act"/>
</dbReference>
<name>A0ABT9IWE7_9BACL</name>
<evidence type="ECO:0000256" key="1">
    <source>
        <dbReference type="SAM" id="MobiDB-lite"/>
    </source>
</evidence>
<dbReference type="InterPro" id="IPR011658">
    <property type="entry name" value="PA14_dom"/>
</dbReference>
<proteinExistence type="predicted"/>
<dbReference type="InterPro" id="IPR008979">
    <property type="entry name" value="Galactose-bd-like_sf"/>
</dbReference>
<dbReference type="SUPFAM" id="SSF50969">
    <property type="entry name" value="YVTN repeat-like/Quinoprotein amine dehydrogenase"/>
    <property type="match status" value="1"/>
</dbReference>
<dbReference type="InterPro" id="IPR011044">
    <property type="entry name" value="Quino_amine_DH_bsu"/>
</dbReference>
<dbReference type="EMBL" id="JAVAMP010000002">
    <property type="protein sequence ID" value="MDP5273676.1"/>
    <property type="molecule type" value="Genomic_DNA"/>
</dbReference>
<organism evidence="3 4">
    <name type="scientific">Chengkuizengella axinellae</name>
    <dbReference type="NCBI Taxonomy" id="3064388"/>
    <lineage>
        <taxon>Bacteria</taxon>
        <taxon>Bacillati</taxon>
        <taxon>Bacillota</taxon>
        <taxon>Bacilli</taxon>
        <taxon>Bacillales</taxon>
        <taxon>Paenibacillaceae</taxon>
        <taxon>Chengkuizengella</taxon>
    </lineage>
</organism>
<dbReference type="Gene3D" id="2.60.120.260">
    <property type="entry name" value="Galactose-binding domain-like"/>
    <property type="match status" value="1"/>
</dbReference>
<sequence length="2738" mass="299590">MDFKSRYLLYETVKQDNYMDYAEVVHIINDKLINVNIGGQKDIEGNLILLEAVLVEGNYIPKIGDWVGIEWRDGQPIAIGNQISTGLTNINDNVKIVSVSDLADNVINTDHIRTNAIEAKHIRSDQITANHIEADAINSDHIAAESIESAHIQSAAIESDHISAGAIEASHISSEQITVDKLESGAKEVGLYGTYFDGELFETYLGAQVDTTIQFDWANEEKPHFISEKNRYSIRWTGFIYAPRTGDYEFYIQKSHGVRLWVHGQKVMDAWNGRDEEVFGKIHLEEKSWITIRLDYYDDSGNGGISLKWKPPAGSKEIVPTDHFKPKITTIDGATIETGTIKAEQIATGTITAESGIIADLTIQSGHIADASITSAKIGSGEIDSVHIAEGSISTVHIEDASITSAQIAALDAGLITTGVLNSDVISTISIESDNITSDAVQSRHIAANQIDADHIKSGAITATEIAAQSVTSDKIQAGAITGDSIKVGTIQTQHISTQGLDAQSVMVYDSDTGETLIGGGYLRVDGLDVGVVQSDNLIANGLFLTASSQYGLARENPYGEVTLGTKSAIENGNQIWKLDIATGKKVEAIHIHEKRPVDISINDLGTTGYVTVQGDDSLVELDLVNDITTDLKLKMGKGPSTIKWTGDKLGDHKHFLILNRDPKDLHVPDSLIVVDATHNPMSGGDGSVYVHHKIPLGNNPYDFVLDDSKKLYVTMANQGDIVVLDLSGHDSSQWWVIDRIPISAYGTDNYHGGLSGEYGLKQVTGGDSASQYDETAGTVEGVESTDGAHQHGGYGSTDGSLRQYEPRGIALSSDTDHLYVVDHKNNELVVVDKTGKAPYNGLTGRDSSSETPAVSREEGVSEGGGPDTPYVRYRIPIGDAPEHVEVMNGKVFVTLLGSGEIAMIDEQDILDEIAADREYYNESWHVFIPMREEPTFQVRKIFVGSKPSHIQSYEQMGKLFVSLSGQDEVISIDVSSEQVVDRIQVGSNPQGLAVTPDGKFLYVVNQGGSGDLSFIYPSGNYIGDPYLGLEGGVEYQGAEFWTPDRSDWVYDQDGNIQSMSTVEFRINEPFLNEGGYAKLSAIGKDKQSASIEQDVYNVTNYSNGNNVMEVIGEKLSTSDGTVFYPQNQWLENPAPNNAVIATLLEGEKITTPISSSDYTINYDDNAHIEYSGRALTEEEWIEMDYTCRNDIYFKPHNGSLLVAVENGSSPNFNVQFEIDEFVPKFVVIDNQQTDAFVPLEDGITEEYMGLEYSTLTDRAEGKHVTSSQTPTQGELQFIVDGIELDMAMHGNHSIIESISSTEVTLPNGLQHIEIDLGQKYMIGRLNVCHKFNSERTYKGTKTEVSEDGIHWTTVYDSEVDGEYVEKKLNAHGHIELGKEIAFHARPIRYVRDYANGWYDESGNHGEENTWASVKVYGDWEVHEDYVWDEGTEKAGQQIATNGKCFVSTDISNAFIAFDIAIEYTTWWYMTYITGPEFGKMAIEMPTLMNSNHYLHLESPYVNNIAHRHIMSFPPSSTVKGDINKNIKDGKHRVILRQESGRVSLDRVRIEDYQYHTRSSLLIPSSASSATFQRKKLIAEQTKWFEGVGRQTTYGPYDEPRRNVDTGELDYSVPIKYRFRFKVELVANGDKEERGIAYITSCIMETGKLHTHWRRSEASDSFPASKLEKWDGNQPHKTGIQAHHIANGAIKGTKILPGSIMDYHVSNYAAIQEHKLDLNHPTHNHGRTEVIPGAGPFGSDLHVWIDNKEVIDSIEGIGLADAEGQEVPHSGNSGNVARADHTHPQYLELSSGGNITADLTVEANIHLGEGNTVDGVNLSELGEDFTQHKGSRGSAHATATESNAGFISGADQKKLNDISEQATKVEKASSNGDINIDGVRTNVYTHPSNDGDLHVPATGTTNNGKFLKAGNSAKSAAWQYVQWSDIQNIPNSNVSQIDQGVSKSHDQNTDSGTTTDIFKVGSSKEVGLGMGIGFSNEPNHPYWRWSGQQFQAYTSWNSDAAERNWSEIKAATFRNSQNIEVSYEGHLHTWSELQGKPSTYTPPIATAIKLGGVKVGENITLTSDGEISVNYPISTITQAGLVKVGDYLSVNQEGLLSVDYPAVTSGTDGIMTSEDKVKLDTITDRATRVETARDNGKLSIDGVVSTIYAHPTNDGDLHVPATGTVSEGKFLKADGSAKSFGWEILQWSDIHNKPTSSVSNIDTAVSQTHVQNTDLGTTNNVFSLNFGETVSSGGHGVSVGSNSSGSPDSHPYLRWNADHTRWEMYKAWGSTPDWGEVRAETFRKSDGTEVSYHGHQHAWSEITDKPAEFTPPIATTSRLGGLKVGNHLSVSADGTIQGNYPLASTVVDGLMSSSDKDKLDQIENNAMNQQSADARYLQLSGGEVTGLLTLGDKLYMDNASGSSSPLAQYTNVNGNTYLYFGTITQKSMLASIETPVARIGNDAEVYKIWTEKELSKAEFATANHTHTVADIIDIDTIGDIKSDTVNTFNETNTFSKNGLALEIRPSITPVQDTKLFRVAASDGSDLVTINSEGKLQIAGDLVVDGDTVYQQEQVVEGNMDVDGNLTVKGNSILGNAPTDETTIKGNMRLEGEFKPVGKALEVGRFPLYGVGGDLQFQTDSTTWEDILVHYNTFRDNRPFPPVANGAERRYRVMISYSTVGDNSEASLRVVRNDDASQVIAEWTLDTVWGSSNGTVATMMLDEFSTSYASHTNWQASSSGSGKDMIIKYIEVIAYDYYA</sequence>
<dbReference type="SUPFAM" id="SSF56988">
    <property type="entry name" value="Anthrax protective antigen"/>
    <property type="match status" value="1"/>
</dbReference>
<dbReference type="PANTHER" id="PTHR47197">
    <property type="entry name" value="PROTEIN NIRF"/>
    <property type="match status" value="1"/>
</dbReference>
<dbReference type="RefSeq" id="WP_305990983.1">
    <property type="nucleotide sequence ID" value="NZ_JAVAMP010000002.1"/>
</dbReference>
<dbReference type="InterPro" id="IPR037524">
    <property type="entry name" value="PA14/GLEYA"/>
</dbReference>
<reference evidence="3 4" key="1">
    <citation type="submission" date="2023-08" db="EMBL/GenBank/DDBJ databases">
        <authorList>
            <person name="Park J.-S."/>
        </authorList>
    </citation>
    <scope>NUCLEOTIDE SEQUENCE [LARGE SCALE GENOMIC DNA]</scope>
    <source>
        <strain evidence="3 4">2205SS18-9</strain>
    </source>
</reference>
<evidence type="ECO:0000313" key="3">
    <source>
        <dbReference type="EMBL" id="MDP5273676.1"/>
    </source>
</evidence>
<gene>
    <name evidence="3" type="ORF">Q5Y73_06145</name>
</gene>